<feature type="disulfide bond" evidence="2">
    <location>
        <begin position="174"/>
        <end position="188"/>
    </location>
</feature>
<evidence type="ECO:0000256" key="2">
    <source>
        <dbReference type="PROSITE-ProRule" id="PRU00261"/>
    </source>
</evidence>
<sequence>MQWVSYDLPNDCDVILPGGFTESGLTELNKIWKPEMVKFSNSFHETTSMPDLTTPRSLLDEFSSTTMTADFTADRVQSRMLNVSFNISCKAVVDNTVYQPCDATLVSLIKGDAVDCAATTHSRNNETREECHIRLNVPEIYSGKPYRSDAQCGEGFLAPNGKVAECNPDEVSPCCSDVGWCGSTSDHCNCPKCIDFRTVGTTAVHSFCSNDVKDFAASQPMNISCNMREDALVSLPSCNETFPFSARNDGGSLTCTIPCSEYDATVGKCPLRVVIHG</sequence>
<dbReference type="SMART" id="SM00270">
    <property type="entry name" value="ChtBD1"/>
    <property type="match status" value="1"/>
</dbReference>
<gene>
    <name evidence="4" type="ORF">HOLleu_22747</name>
</gene>
<evidence type="ECO:0000313" key="5">
    <source>
        <dbReference type="Proteomes" id="UP001152320"/>
    </source>
</evidence>
<evidence type="ECO:0000313" key="4">
    <source>
        <dbReference type="EMBL" id="KAJ8035497.1"/>
    </source>
</evidence>
<protein>
    <recommendedName>
        <fullName evidence="3">Chitin-binding type-1 domain-containing protein</fullName>
    </recommendedName>
</protein>
<feature type="domain" description="Chitin-binding type-1" evidence="3">
    <location>
        <begin position="149"/>
        <end position="210"/>
    </location>
</feature>
<accession>A0A9Q1BZA4</accession>
<dbReference type="AlphaFoldDB" id="A0A9Q1BZA4"/>
<dbReference type="Proteomes" id="UP001152320">
    <property type="component" value="Chromosome 10"/>
</dbReference>
<dbReference type="PROSITE" id="PS50941">
    <property type="entry name" value="CHIT_BIND_I_2"/>
    <property type="match status" value="1"/>
</dbReference>
<reference evidence="4" key="1">
    <citation type="submission" date="2021-10" db="EMBL/GenBank/DDBJ databases">
        <title>Tropical sea cucumber genome reveals ecological adaptation and Cuvierian tubules defense mechanism.</title>
        <authorList>
            <person name="Chen T."/>
        </authorList>
    </citation>
    <scope>NUCLEOTIDE SEQUENCE</scope>
    <source>
        <strain evidence="4">Nanhai2018</strain>
        <tissue evidence="4">Muscle</tissue>
    </source>
</reference>
<dbReference type="InterPro" id="IPR001002">
    <property type="entry name" value="Chitin-bd_1"/>
</dbReference>
<dbReference type="GO" id="GO:0008061">
    <property type="term" value="F:chitin binding"/>
    <property type="evidence" value="ECO:0007669"/>
    <property type="project" value="UniProtKB-UniRule"/>
</dbReference>
<dbReference type="SUPFAM" id="SSF57016">
    <property type="entry name" value="Plant lectins/antimicrobial peptides"/>
    <property type="match status" value="1"/>
</dbReference>
<comment type="caution">
    <text evidence="4">The sequence shown here is derived from an EMBL/GenBank/DDBJ whole genome shotgun (WGS) entry which is preliminary data.</text>
</comment>
<evidence type="ECO:0000256" key="1">
    <source>
        <dbReference type="ARBA" id="ARBA00022669"/>
    </source>
</evidence>
<comment type="caution">
    <text evidence="2">Lacks conserved residue(s) required for the propagation of feature annotation.</text>
</comment>
<keyword evidence="2" id="KW-1015">Disulfide bond</keyword>
<evidence type="ECO:0000259" key="3">
    <source>
        <dbReference type="PROSITE" id="PS50941"/>
    </source>
</evidence>
<dbReference type="InterPro" id="IPR036861">
    <property type="entry name" value="Endochitinase-like_sf"/>
</dbReference>
<proteinExistence type="predicted"/>
<dbReference type="EMBL" id="JAIZAY010000010">
    <property type="protein sequence ID" value="KAJ8035497.1"/>
    <property type="molecule type" value="Genomic_DNA"/>
</dbReference>
<dbReference type="OrthoDB" id="8919081at2759"/>
<dbReference type="Gene3D" id="3.30.60.10">
    <property type="entry name" value="Endochitinase-like"/>
    <property type="match status" value="1"/>
</dbReference>
<organism evidence="4 5">
    <name type="scientific">Holothuria leucospilota</name>
    <name type="common">Black long sea cucumber</name>
    <name type="synonym">Mertensiothuria leucospilota</name>
    <dbReference type="NCBI Taxonomy" id="206669"/>
    <lineage>
        <taxon>Eukaryota</taxon>
        <taxon>Metazoa</taxon>
        <taxon>Echinodermata</taxon>
        <taxon>Eleutherozoa</taxon>
        <taxon>Echinozoa</taxon>
        <taxon>Holothuroidea</taxon>
        <taxon>Aspidochirotacea</taxon>
        <taxon>Aspidochirotida</taxon>
        <taxon>Holothuriidae</taxon>
        <taxon>Holothuria</taxon>
    </lineage>
</organism>
<keyword evidence="5" id="KW-1185">Reference proteome</keyword>
<keyword evidence="1 2" id="KW-0147">Chitin-binding</keyword>
<name>A0A9Q1BZA4_HOLLE</name>